<keyword evidence="8" id="KW-1185">Reference proteome</keyword>
<dbReference type="GO" id="GO:0050660">
    <property type="term" value="F:flavin adenine dinucleotide binding"/>
    <property type="evidence" value="ECO:0007669"/>
    <property type="project" value="InterPro"/>
</dbReference>
<comment type="similarity">
    <text evidence="2">Belongs to the GMC oxidoreductase family.</text>
</comment>
<dbReference type="SUPFAM" id="SSF51905">
    <property type="entry name" value="FAD/NAD(P)-binding domain"/>
    <property type="match status" value="1"/>
</dbReference>
<gene>
    <name evidence="7" type="ORF">K0M31_016875</name>
</gene>
<evidence type="ECO:0000259" key="6">
    <source>
        <dbReference type="Pfam" id="PF00732"/>
    </source>
</evidence>
<dbReference type="Gene3D" id="4.10.450.10">
    <property type="entry name" value="Glucose Oxidase, domain 2"/>
    <property type="match status" value="1"/>
</dbReference>
<dbReference type="PANTHER" id="PTHR11552">
    <property type="entry name" value="GLUCOSE-METHANOL-CHOLINE GMC OXIDOREDUCTASE"/>
    <property type="match status" value="1"/>
</dbReference>
<dbReference type="InterPro" id="IPR027424">
    <property type="entry name" value="Glucose_Oxidase_domain_2"/>
</dbReference>
<dbReference type="Pfam" id="PF00732">
    <property type="entry name" value="GMC_oxred_N"/>
    <property type="match status" value="1"/>
</dbReference>
<comment type="caution">
    <text evidence="7">The sequence shown here is derived from an EMBL/GenBank/DDBJ whole genome shotgun (WGS) entry which is preliminary data.</text>
</comment>
<reference evidence="7" key="1">
    <citation type="submission" date="2021-10" db="EMBL/GenBank/DDBJ databases">
        <title>Melipona bicolor Genome sequencing and assembly.</title>
        <authorList>
            <person name="Araujo N.S."/>
            <person name="Arias M.C."/>
        </authorList>
    </citation>
    <scope>NUCLEOTIDE SEQUENCE</scope>
    <source>
        <strain evidence="7">USP_2M_L1-L4_2017</strain>
        <tissue evidence="7">Whole body</tissue>
    </source>
</reference>
<dbReference type="Proteomes" id="UP001177670">
    <property type="component" value="Unassembled WGS sequence"/>
</dbReference>
<dbReference type="PANTHER" id="PTHR11552:SF154">
    <property type="entry name" value="FI04917P"/>
    <property type="match status" value="1"/>
</dbReference>
<dbReference type="GO" id="GO:0016614">
    <property type="term" value="F:oxidoreductase activity, acting on CH-OH group of donors"/>
    <property type="evidence" value="ECO:0007669"/>
    <property type="project" value="InterPro"/>
</dbReference>
<comment type="cofactor">
    <cofactor evidence="1">
        <name>FAD</name>
        <dbReference type="ChEBI" id="CHEBI:57692"/>
    </cofactor>
</comment>
<accession>A0AA40KEA4</accession>
<dbReference type="InterPro" id="IPR036188">
    <property type="entry name" value="FAD/NAD-bd_sf"/>
</dbReference>
<keyword evidence="4" id="KW-0274">FAD</keyword>
<keyword evidence="5" id="KW-0560">Oxidoreductase</keyword>
<evidence type="ECO:0000256" key="2">
    <source>
        <dbReference type="ARBA" id="ARBA00010790"/>
    </source>
</evidence>
<dbReference type="AlphaFoldDB" id="A0AA40KEA4"/>
<evidence type="ECO:0000256" key="1">
    <source>
        <dbReference type="ARBA" id="ARBA00001974"/>
    </source>
</evidence>
<dbReference type="InterPro" id="IPR012132">
    <property type="entry name" value="GMC_OxRdtase"/>
</dbReference>
<dbReference type="EMBL" id="JAHYIQ010000054">
    <property type="protein sequence ID" value="KAK1117178.1"/>
    <property type="molecule type" value="Genomic_DNA"/>
</dbReference>
<dbReference type="InterPro" id="IPR000172">
    <property type="entry name" value="GMC_OxRdtase_N"/>
</dbReference>
<feature type="domain" description="Glucose-methanol-choline oxidoreductase N-terminal" evidence="6">
    <location>
        <begin position="1"/>
        <end position="48"/>
    </location>
</feature>
<evidence type="ECO:0000256" key="4">
    <source>
        <dbReference type="ARBA" id="ARBA00022827"/>
    </source>
</evidence>
<organism evidence="7 8">
    <name type="scientific">Melipona bicolor</name>
    <dbReference type="NCBI Taxonomy" id="60889"/>
    <lineage>
        <taxon>Eukaryota</taxon>
        <taxon>Metazoa</taxon>
        <taxon>Ecdysozoa</taxon>
        <taxon>Arthropoda</taxon>
        <taxon>Hexapoda</taxon>
        <taxon>Insecta</taxon>
        <taxon>Pterygota</taxon>
        <taxon>Neoptera</taxon>
        <taxon>Endopterygota</taxon>
        <taxon>Hymenoptera</taxon>
        <taxon>Apocrita</taxon>
        <taxon>Aculeata</taxon>
        <taxon>Apoidea</taxon>
        <taxon>Anthophila</taxon>
        <taxon>Apidae</taxon>
        <taxon>Melipona</taxon>
    </lineage>
</organism>
<evidence type="ECO:0000313" key="8">
    <source>
        <dbReference type="Proteomes" id="UP001177670"/>
    </source>
</evidence>
<proteinExistence type="inferred from homology"/>
<keyword evidence="3" id="KW-0285">Flavoprotein</keyword>
<evidence type="ECO:0000256" key="3">
    <source>
        <dbReference type="ARBA" id="ARBA00022630"/>
    </source>
</evidence>
<evidence type="ECO:0000256" key="5">
    <source>
        <dbReference type="ARBA" id="ARBA00023002"/>
    </source>
</evidence>
<sequence length="73" mass="8505">MGGSSTINMMMYVRGNSRDYNEWAEAGNYGWSYEEVLPYFLKSENNLDPEVLNFKSISFSTKSHLGKTFIFFR</sequence>
<name>A0AA40KEA4_9HYME</name>
<dbReference type="Gene3D" id="3.30.560.10">
    <property type="entry name" value="Glucose Oxidase, domain 3"/>
    <property type="match status" value="1"/>
</dbReference>
<evidence type="ECO:0000313" key="7">
    <source>
        <dbReference type="EMBL" id="KAK1117178.1"/>
    </source>
</evidence>
<protein>
    <recommendedName>
        <fullName evidence="6">Glucose-methanol-choline oxidoreductase N-terminal domain-containing protein</fullName>
    </recommendedName>
</protein>